<dbReference type="InterPro" id="IPR013589">
    <property type="entry name" value="Bac_transglu_N"/>
</dbReference>
<comment type="caution">
    <text evidence="2">The sequence shown here is derived from an EMBL/GenBank/DDBJ whole genome shotgun (WGS) entry which is preliminary data.</text>
</comment>
<dbReference type="SUPFAM" id="SSF54001">
    <property type="entry name" value="Cysteine proteinases"/>
    <property type="match status" value="1"/>
</dbReference>
<dbReference type="SMART" id="SM00460">
    <property type="entry name" value="TGc"/>
    <property type="match status" value="1"/>
</dbReference>
<dbReference type="PANTHER" id="PTHR33490:SF6">
    <property type="entry name" value="SLL1049 PROTEIN"/>
    <property type="match status" value="1"/>
</dbReference>
<dbReference type="Gene3D" id="3.10.620.30">
    <property type="match status" value="1"/>
</dbReference>
<proteinExistence type="predicted"/>
<evidence type="ECO:0000313" key="2">
    <source>
        <dbReference type="EMBL" id="OCX14293.1"/>
    </source>
</evidence>
<accession>A0A1C2DHY6</accession>
<dbReference type="Pfam" id="PF01841">
    <property type="entry name" value="Transglut_core"/>
    <property type="match status" value="1"/>
</dbReference>
<dbReference type="AlphaFoldDB" id="A0A1C2DHY6"/>
<evidence type="ECO:0000313" key="3">
    <source>
        <dbReference type="Proteomes" id="UP000094412"/>
    </source>
</evidence>
<dbReference type="STRING" id="1566387.QV13_17505"/>
<sequence>MRLRITHRTEYSYDAPVSYALQRIRLVPSSGPTQTVRSWALRIEGAREEVHFSDQFANDTRLVSVEGAPQMIAIEASGEVETLDKAGVYGKHYGFAPLWLFLRETPLTAPGEGIRALIRTLGEGTEIERLHRLMETVRDRIDYRPGSTSAETVAEEALSLGTGVCQDHSHVFIAASRLLGLPARYVSGYLMMDGVSEQAASHAWAEAHVAGLGWVSFDAANGISPDERYVRVATGRDYRDAMPVSGIRVGQGQEQLAVSITVTQQ</sequence>
<dbReference type="PANTHER" id="PTHR33490">
    <property type="entry name" value="BLR5614 PROTEIN-RELATED"/>
    <property type="match status" value="1"/>
</dbReference>
<dbReference type="RefSeq" id="WP_024924853.1">
    <property type="nucleotide sequence ID" value="NZ_MDEO01000035.1"/>
</dbReference>
<dbReference type="Proteomes" id="UP000094412">
    <property type="component" value="Unassembled WGS sequence"/>
</dbReference>
<feature type="domain" description="Transglutaminase-like" evidence="1">
    <location>
        <begin position="157"/>
        <end position="221"/>
    </location>
</feature>
<reference evidence="2 3" key="1">
    <citation type="submission" date="2016-08" db="EMBL/GenBank/DDBJ databases">
        <title>Whole genome sequence of Mesorhizobium sp. strain UASWS1009 isolated from industrial sewage.</title>
        <authorList>
            <person name="Crovadore J."/>
            <person name="Calmin G."/>
            <person name="Chablais R."/>
            <person name="Cochard B."/>
            <person name="Lefort F."/>
        </authorList>
    </citation>
    <scope>NUCLEOTIDE SEQUENCE [LARGE SCALE GENOMIC DNA]</scope>
    <source>
        <strain evidence="2 3">UASWS1009</strain>
    </source>
</reference>
<evidence type="ECO:0000259" key="1">
    <source>
        <dbReference type="SMART" id="SM00460"/>
    </source>
</evidence>
<dbReference type="InterPro" id="IPR038765">
    <property type="entry name" value="Papain-like_cys_pep_sf"/>
</dbReference>
<dbReference type="InterPro" id="IPR002931">
    <property type="entry name" value="Transglutaminase-like"/>
</dbReference>
<protein>
    <submittedName>
        <fullName evidence="2">Transglutaminase</fullName>
    </submittedName>
</protein>
<dbReference type="Pfam" id="PF08379">
    <property type="entry name" value="Bact_transglu_N"/>
    <property type="match status" value="1"/>
</dbReference>
<dbReference type="EMBL" id="MDEO01000035">
    <property type="protein sequence ID" value="OCX14293.1"/>
    <property type="molecule type" value="Genomic_DNA"/>
</dbReference>
<keyword evidence="3" id="KW-1185">Reference proteome</keyword>
<organism evidence="2 3">
    <name type="scientific">Mesorhizobium hungaricum</name>
    <dbReference type="NCBI Taxonomy" id="1566387"/>
    <lineage>
        <taxon>Bacteria</taxon>
        <taxon>Pseudomonadati</taxon>
        <taxon>Pseudomonadota</taxon>
        <taxon>Alphaproteobacteria</taxon>
        <taxon>Hyphomicrobiales</taxon>
        <taxon>Phyllobacteriaceae</taxon>
        <taxon>Mesorhizobium</taxon>
    </lineage>
</organism>
<gene>
    <name evidence="2" type="ORF">QV13_17505</name>
</gene>
<name>A0A1C2DHY6_9HYPH</name>
<dbReference type="OrthoDB" id="9804023at2"/>